<reference evidence="3" key="1">
    <citation type="journal article" date="2019" name="Int. J. Syst. Evol. Microbiol.">
        <title>The Global Catalogue of Microorganisms (GCM) 10K type strain sequencing project: providing services to taxonomists for standard genome sequencing and annotation.</title>
        <authorList>
            <consortium name="The Broad Institute Genomics Platform"/>
            <consortium name="The Broad Institute Genome Sequencing Center for Infectious Disease"/>
            <person name="Wu L."/>
            <person name="Ma J."/>
        </authorList>
    </citation>
    <scope>NUCLEOTIDE SEQUENCE [LARGE SCALE GENOMIC DNA]</scope>
    <source>
        <strain evidence="3">KCTC 12848</strain>
    </source>
</reference>
<dbReference type="Proteomes" id="UP001595833">
    <property type="component" value="Unassembled WGS sequence"/>
</dbReference>
<evidence type="ECO:0000313" key="3">
    <source>
        <dbReference type="Proteomes" id="UP001595833"/>
    </source>
</evidence>
<organism evidence="2 3">
    <name type="scientific">Saccharothrix xinjiangensis</name>
    <dbReference type="NCBI Taxonomy" id="204798"/>
    <lineage>
        <taxon>Bacteria</taxon>
        <taxon>Bacillati</taxon>
        <taxon>Actinomycetota</taxon>
        <taxon>Actinomycetes</taxon>
        <taxon>Pseudonocardiales</taxon>
        <taxon>Pseudonocardiaceae</taxon>
        <taxon>Saccharothrix</taxon>
    </lineage>
</organism>
<dbReference type="RefSeq" id="WP_344038289.1">
    <property type="nucleotide sequence ID" value="NZ_BAAAKE010000010.1"/>
</dbReference>
<evidence type="ECO:0000313" key="2">
    <source>
        <dbReference type="EMBL" id="MFC5059798.1"/>
    </source>
</evidence>
<comment type="caution">
    <text evidence="2">The sequence shown here is derived from an EMBL/GenBank/DDBJ whole genome shotgun (WGS) entry which is preliminary data.</text>
</comment>
<accession>A0ABV9YAR8</accession>
<feature type="compositionally biased region" description="Basic residues" evidence="1">
    <location>
        <begin position="352"/>
        <end position="365"/>
    </location>
</feature>
<name>A0ABV9YAR8_9PSEU</name>
<feature type="region of interest" description="Disordered" evidence="1">
    <location>
        <begin position="239"/>
        <end position="271"/>
    </location>
</feature>
<feature type="compositionally biased region" description="Low complexity" evidence="1">
    <location>
        <begin position="239"/>
        <end position="257"/>
    </location>
</feature>
<proteinExistence type="predicted"/>
<gene>
    <name evidence="2" type="ORF">ACFPFM_39315</name>
</gene>
<protein>
    <submittedName>
        <fullName evidence="2">Uncharacterized protein</fullName>
    </submittedName>
</protein>
<feature type="region of interest" description="Disordered" evidence="1">
    <location>
        <begin position="309"/>
        <end position="367"/>
    </location>
</feature>
<dbReference type="EMBL" id="JBHSJB010000049">
    <property type="protein sequence ID" value="MFC5059798.1"/>
    <property type="molecule type" value="Genomic_DNA"/>
</dbReference>
<keyword evidence="3" id="KW-1185">Reference proteome</keyword>
<sequence>MTAPAPLATVADVQARTEVQLTAEQQARAAVLVGDASAIVRARVPDLPDPPPATAPGVIATAVLRALASPPDGNKSETVGGHSRTPAVGIAAAAALGALKLGVDGLNDALTAETPADYAKAVRDFPPAMRETTDAVRALRPALDGLKLDVQARLFEGLGGEVSRLGDRYLPVLRDGLVGIAEGYNQAARQAAGFAGEARTVDDVRLILDTTGQSVRALAGGVAALLRAIRDIAAVGSESCPASPRRWARARSGSRSSSPPPARPDSYASGCPPACPRWASWPRWWATSRRLHAHLPPLCGGNPCPATDLRRSGHGRGGAAAAAVRGRSGGRVGPRARRRPARADGRPGPGRARGRGRTRRARPGRTRPLAGVAAQALASLLVPAVELLAGVTAELAPTVSLLVGELVGGALADGVRTLASALIGLARAAAPLIVQLG</sequence>
<evidence type="ECO:0000256" key="1">
    <source>
        <dbReference type="SAM" id="MobiDB-lite"/>
    </source>
</evidence>